<evidence type="ECO:0000313" key="3">
    <source>
        <dbReference type="Proteomes" id="UP000673691"/>
    </source>
</evidence>
<feature type="compositionally biased region" description="Pro residues" evidence="1">
    <location>
        <begin position="1"/>
        <end position="10"/>
    </location>
</feature>
<feature type="region of interest" description="Disordered" evidence="1">
    <location>
        <begin position="1"/>
        <end position="45"/>
    </location>
</feature>
<keyword evidence="3" id="KW-1185">Reference proteome</keyword>
<dbReference type="EMBL" id="JAEFCI010000858">
    <property type="protein sequence ID" value="KAG5463286.1"/>
    <property type="molecule type" value="Genomic_DNA"/>
</dbReference>
<feature type="compositionally biased region" description="Basic and acidic residues" evidence="1">
    <location>
        <begin position="35"/>
        <end position="45"/>
    </location>
</feature>
<evidence type="ECO:0000256" key="1">
    <source>
        <dbReference type="SAM" id="MobiDB-lite"/>
    </source>
</evidence>
<organism evidence="2 3">
    <name type="scientific">Olpidium bornovanus</name>
    <dbReference type="NCBI Taxonomy" id="278681"/>
    <lineage>
        <taxon>Eukaryota</taxon>
        <taxon>Fungi</taxon>
        <taxon>Fungi incertae sedis</taxon>
        <taxon>Olpidiomycota</taxon>
        <taxon>Olpidiomycotina</taxon>
        <taxon>Olpidiomycetes</taxon>
        <taxon>Olpidiales</taxon>
        <taxon>Olpidiaceae</taxon>
        <taxon>Olpidium</taxon>
    </lineage>
</organism>
<reference evidence="2 3" key="1">
    <citation type="journal article" name="Sci. Rep.">
        <title>Genome-scale phylogenetic analyses confirm Olpidium as the closest living zoosporic fungus to the non-flagellated, terrestrial fungi.</title>
        <authorList>
            <person name="Chang Y."/>
            <person name="Rochon D."/>
            <person name="Sekimoto S."/>
            <person name="Wang Y."/>
            <person name="Chovatia M."/>
            <person name="Sandor L."/>
            <person name="Salamov A."/>
            <person name="Grigoriev I.V."/>
            <person name="Stajich J.E."/>
            <person name="Spatafora J.W."/>
        </authorList>
    </citation>
    <scope>NUCLEOTIDE SEQUENCE [LARGE SCALE GENOMIC DNA]</scope>
    <source>
        <strain evidence="2">S191</strain>
    </source>
</reference>
<protein>
    <submittedName>
        <fullName evidence="2">Uncharacterized protein</fullName>
    </submittedName>
</protein>
<feature type="region of interest" description="Disordered" evidence="1">
    <location>
        <begin position="65"/>
        <end position="104"/>
    </location>
</feature>
<evidence type="ECO:0000313" key="2">
    <source>
        <dbReference type="EMBL" id="KAG5463286.1"/>
    </source>
</evidence>
<comment type="caution">
    <text evidence="2">The sequence shown here is derived from an EMBL/GenBank/DDBJ whole genome shotgun (WGS) entry which is preliminary data.</text>
</comment>
<gene>
    <name evidence="2" type="ORF">BJ554DRAFT_525</name>
</gene>
<proteinExistence type="predicted"/>
<dbReference type="AlphaFoldDB" id="A0A8H8A1I0"/>
<dbReference type="Proteomes" id="UP000673691">
    <property type="component" value="Unassembled WGS sequence"/>
</dbReference>
<feature type="compositionally biased region" description="Basic residues" evidence="1">
    <location>
        <begin position="89"/>
        <end position="104"/>
    </location>
</feature>
<name>A0A8H8A1I0_9FUNG</name>
<sequence>MVLRPPPPPTHQHTHTHIHRSSPLSGPFLTGTEAELSRRGTEDAAVRRHKRVSNVCAVNLGDAVRDSRAQGTGFAGGRPPGANETWRRLVARKRKERKKNKGCR</sequence>
<accession>A0A8H8A1I0</accession>